<accession>A0A0A8ZN49</accession>
<evidence type="ECO:0000313" key="1">
    <source>
        <dbReference type="EMBL" id="JAD38145.1"/>
    </source>
</evidence>
<reference evidence="1" key="1">
    <citation type="submission" date="2014-09" db="EMBL/GenBank/DDBJ databases">
        <authorList>
            <person name="Magalhaes I.L.F."/>
            <person name="Oliveira U."/>
            <person name="Santos F.R."/>
            <person name="Vidigal T.H.D.A."/>
            <person name="Brescovit A.D."/>
            <person name="Santos A.J."/>
        </authorList>
    </citation>
    <scope>NUCLEOTIDE SEQUENCE</scope>
    <source>
        <tissue evidence="1">Shoot tissue taken approximately 20 cm above the soil surface</tissue>
    </source>
</reference>
<organism evidence="1">
    <name type="scientific">Arundo donax</name>
    <name type="common">Giant reed</name>
    <name type="synonym">Donax arundinaceus</name>
    <dbReference type="NCBI Taxonomy" id="35708"/>
    <lineage>
        <taxon>Eukaryota</taxon>
        <taxon>Viridiplantae</taxon>
        <taxon>Streptophyta</taxon>
        <taxon>Embryophyta</taxon>
        <taxon>Tracheophyta</taxon>
        <taxon>Spermatophyta</taxon>
        <taxon>Magnoliopsida</taxon>
        <taxon>Liliopsida</taxon>
        <taxon>Poales</taxon>
        <taxon>Poaceae</taxon>
        <taxon>PACMAD clade</taxon>
        <taxon>Arundinoideae</taxon>
        <taxon>Arundineae</taxon>
        <taxon>Arundo</taxon>
    </lineage>
</organism>
<name>A0A0A8ZN49_ARUDO</name>
<sequence>MNELVSVT</sequence>
<dbReference type="EMBL" id="GBRH01259750">
    <property type="protein sequence ID" value="JAD38145.1"/>
    <property type="molecule type" value="Transcribed_RNA"/>
</dbReference>
<proteinExistence type="predicted"/>
<reference evidence="1" key="2">
    <citation type="journal article" date="2015" name="Data Brief">
        <title>Shoot transcriptome of the giant reed, Arundo donax.</title>
        <authorList>
            <person name="Barrero R.A."/>
            <person name="Guerrero F.D."/>
            <person name="Moolhuijzen P."/>
            <person name="Goolsby J.A."/>
            <person name="Tidwell J."/>
            <person name="Bellgard S.E."/>
            <person name="Bellgard M.I."/>
        </authorList>
    </citation>
    <scope>NUCLEOTIDE SEQUENCE</scope>
    <source>
        <tissue evidence="1">Shoot tissue taken approximately 20 cm above the soil surface</tissue>
    </source>
</reference>
<protein>
    <submittedName>
        <fullName evidence="1">TIDP3065</fullName>
    </submittedName>
</protein>